<organism evidence="11 12">
    <name type="scientific">Oribacterium sinus F0268</name>
    <dbReference type="NCBI Taxonomy" id="585501"/>
    <lineage>
        <taxon>Bacteria</taxon>
        <taxon>Bacillati</taxon>
        <taxon>Bacillota</taxon>
        <taxon>Clostridia</taxon>
        <taxon>Lachnospirales</taxon>
        <taxon>Lachnospiraceae</taxon>
        <taxon>Oribacterium</taxon>
    </lineage>
</organism>
<evidence type="ECO:0000256" key="3">
    <source>
        <dbReference type="ARBA" id="ARBA00009595"/>
    </source>
</evidence>
<evidence type="ECO:0000256" key="6">
    <source>
        <dbReference type="ARBA" id="ARBA00022801"/>
    </source>
</evidence>
<dbReference type="STRING" id="585501.HMPREF6123_1088"/>
<dbReference type="InParanoid" id="C2KX69"/>
<dbReference type="Pfam" id="PF00293">
    <property type="entry name" value="NUDIX"/>
    <property type="match status" value="1"/>
</dbReference>
<comment type="cofactor">
    <cofactor evidence="1">
        <name>Mg(2+)</name>
        <dbReference type="ChEBI" id="CHEBI:18420"/>
    </cofactor>
</comment>
<keyword evidence="12" id="KW-1185">Reference proteome</keyword>
<dbReference type="PROSITE" id="PS00893">
    <property type="entry name" value="NUDIX_BOX"/>
    <property type="match status" value="1"/>
</dbReference>
<dbReference type="AlphaFoldDB" id="C2KX69"/>
<evidence type="ECO:0000256" key="7">
    <source>
        <dbReference type="ARBA" id="ARBA00022842"/>
    </source>
</evidence>
<dbReference type="CDD" id="cd03429">
    <property type="entry name" value="NUDIX_NADH_pyrophosphatase_Nudt13"/>
    <property type="match status" value="1"/>
</dbReference>
<dbReference type="SUPFAM" id="SSF55811">
    <property type="entry name" value="Nudix"/>
    <property type="match status" value="1"/>
</dbReference>
<dbReference type="Pfam" id="PF09297">
    <property type="entry name" value="Zn_ribbon_NUD"/>
    <property type="match status" value="1"/>
</dbReference>
<dbReference type="InterPro" id="IPR015376">
    <property type="entry name" value="Znr_NADH_PPase"/>
</dbReference>
<evidence type="ECO:0000256" key="9">
    <source>
        <dbReference type="ARBA" id="ARBA00023679"/>
    </source>
</evidence>
<comment type="catalytic activity">
    <reaction evidence="9">
        <text>a 5'-end NAD(+)-phospho-ribonucleoside in mRNA + H2O = a 5'-end phospho-adenosine-phospho-ribonucleoside in mRNA + beta-nicotinamide D-ribonucleotide + 2 H(+)</text>
        <dbReference type="Rhea" id="RHEA:60876"/>
        <dbReference type="Rhea" id="RHEA-COMP:15698"/>
        <dbReference type="Rhea" id="RHEA-COMP:15719"/>
        <dbReference type="ChEBI" id="CHEBI:14649"/>
        <dbReference type="ChEBI" id="CHEBI:15377"/>
        <dbReference type="ChEBI" id="CHEBI:15378"/>
        <dbReference type="ChEBI" id="CHEBI:144029"/>
        <dbReference type="ChEBI" id="CHEBI:144051"/>
    </reaction>
    <physiologicalReaction direction="left-to-right" evidence="9">
        <dbReference type="Rhea" id="RHEA:60877"/>
    </physiologicalReaction>
</comment>
<sequence>MIQDLGQHHFQNQYYPEKKPGKEDFFLSFSGKSVLVKRESGKKVDPSDAIMSGDGLSLRCPEGEGFSFYKIKEYLASFPKEKEEVQENALSRKREQQAMVNDWRKSFTYLFSLDGQDYYLLKDIVEFGEYLSLEELRREFKGPKSLLFLANTGMHLFHFYQKHRYCGVCGTKTEKDKKERAMRCPNCQEVFYPKIMPAVIVGIIHKEKILCTRYANRLSYLPALVAGFIEIGETGEEAAIREAMEETGVPIKEVKYYKSQPWGMADDLLLGYFAKVDEEKASFTEMGEVQIIREEEELSEAVWLSREELELQGNDFSLTNEMMRTFKEGKFELHGRRNG</sequence>
<keyword evidence="8" id="KW-0520">NAD</keyword>
<dbReference type="PANTHER" id="PTHR42904">
    <property type="entry name" value="NUDIX HYDROLASE, NUDC SUBFAMILY"/>
    <property type="match status" value="1"/>
</dbReference>
<evidence type="ECO:0000256" key="4">
    <source>
        <dbReference type="ARBA" id="ARBA00012381"/>
    </source>
</evidence>
<dbReference type="GO" id="GO:0046872">
    <property type="term" value="F:metal ion binding"/>
    <property type="evidence" value="ECO:0007669"/>
    <property type="project" value="UniProtKB-KW"/>
</dbReference>
<accession>C2KX69</accession>
<keyword evidence="5" id="KW-0479">Metal-binding</keyword>
<evidence type="ECO:0000256" key="8">
    <source>
        <dbReference type="ARBA" id="ARBA00023027"/>
    </source>
</evidence>
<evidence type="ECO:0000256" key="5">
    <source>
        <dbReference type="ARBA" id="ARBA00022723"/>
    </source>
</evidence>
<dbReference type="Gene3D" id="3.90.79.10">
    <property type="entry name" value="Nucleoside Triphosphate Pyrophosphohydrolase"/>
    <property type="match status" value="1"/>
</dbReference>
<dbReference type="RefSeq" id="WP_007156551.1">
    <property type="nucleotide sequence ID" value="NZ_GG668533.1"/>
</dbReference>
<dbReference type="PROSITE" id="PS51462">
    <property type="entry name" value="NUDIX"/>
    <property type="match status" value="1"/>
</dbReference>
<dbReference type="eggNOG" id="COG2816">
    <property type="taxonomic scope" value="Bacteria"/>
</dbReference>
<dbReference type="InterPro" id="IPR050241">
    <property type="entry name" value="NAD-cap_RNA_hydrolase_NudC"/>
</dbReference>
<reference evidence="11 12" key="1">
    <citation type="submission" date="2009-04" db="EMBL/GenBank/DDBJ databases">
        <authorList>
            <person name="Qin X."/>
            <person name="Bachman B."/>
            <person name="Battles P."/>
            <person name="Bell A."/>
            <person name="Bess C."/>
            <person name="Bickham C."/>
            <person name="Chaboub L."/>
            <person name="Chen D."/>
            <person name="Coyle M."/>
            <person name="Deiros D.R."/>
            <person name="Dinh H."/>
            <person name="Forbes L."/>
            <person name="Fowler G."/>
            <person name="Francisco L."/>
            <person name="Fu Q."/>
            <person name="Gubbala S."/>
            <person name="Hale W."/>
            <person name="Han Y."/>
            <person name="Hemphill L."/>
            <person name="Highlander S.K."/>
            <person name="Hirani K."/>
            <person name="Hogues M."/>
            <person name="Jackson L."/>
            <person name="Jakkamsetti A."/>
            <person name="Javaid M."/>
            <person name="Jiang H."/>
            <person name="Korchina V."/>
            <person name="Kovar C."/>
            <person name="Lara F."/>
            <person name="Lee S."/>
            <person name="Mata R."/>
            <person name="Mathew T."/>
            <person name="Moen C."/>
            <person name="Morales K."/>
            <person name="Munidasa M."/>
            <person name="Nazareth L."/>
            <person name="Ngo R."/>
            <person name="Nguyen L."/>
            <person name="Okwuonu G."/>
            <person name="Ongeri F."/>
            <person name="Patil S."/>
            <person name="Petrosino J."/>
            <person name="Pham C."/>
            <person name="Pham P."/>
            <person name="Pu L.-L."/>
            <person name="Puazo M."/>
            <person name="Raj R."/>
            <person name="Reid J."/>
            <person name="Rouhana J."/>
            <person name="Saada N."/>
            <person name="Shang Y."/>
            <person name="Simmons D."/>
            <person name="Thornton R."/>
            <person name="Warren J."/>
            <person name="Weissenberger G."/>
            <person name="Zhang J."/>
            <person name="Zhang L."/>
            <person name="Zhou C."/>
            <person name="Zhu D."/>
            <person name="Muzny D."/>
            <person name="Worley K."/>
            <person name="Gibbs R."/>
        </authorList>
    </citation>
    <scope>NUCLEOTIDE SEQUENCE [LARGE SCALE GENOMIC DNA]</scope>
    <source>
        <strain evidence="11 12">F0268</strain>
    </source>
</reference>
<dbReference type="EC" id="3.6.1.22" evidence="4"/>
<dbReference type="InterPro" id="IPR020084">
    <property type="entry name" value="NUDIX_hydrolase_CS"/>
</dbReference>
<dbReference type="GO" id="GO:0006742">
    <property type="term" value="P:NADP+ catabolic process"/>
    <property type="evidence" value="ECO:0007669"/>
    <property type="project" value="TreeGrafter"/>
</dbReference>
<dbReference type="GO" id="GO:0019677">
    <property type="term" value="P:NAD+ catabolic process"/>
    <property type="evidence" value="ECO:0007669"/>
    <property type="project" value="TreeGrafter"/>
</dbReference>
<dbReference type="GO" id="GO:0005829">
    <property type="term" value="C:cytosol"/>
    <property type="evidence" value="ECO:0007669"/>
    <property type="project" value="TreeGrafter"/>
</dbReference>
<dbReference type="GO" id="GO:0035529">
    <property type="term" value="F:NADH pyrophosphatase activity"/>
    <property type="evidence" value="ECO:0007669"/>
    <property type="project" value="TreeGrafter"/>
</dbReference>
<dbReference type="HOGENOM" id="CLU_037162_0_1_9"/>
<dbReference type="InterPro" id="IPR015797">
    <property type="entry name" value="NUDIX_hydrolase-like_dom_sf"/>
</dbReference>
<comment type="caution">
    <text evidence="11">The sequence shown here is derived from an EMBL/GenBank/DDBJ whole genome shotgun (WGS) entry which is preliminary data.</text>
</comment>
<dbReference type="InterPro" id="IPR049734">
    <property type="entry name" value="NudC-like_C"/>
</dbReference>
<evidence type="ECO:0000256" key="1">
    <source>
        <dbReference type="ARBA" id="ARBA00001946"/>
    </source>
</evidence>
<dbReference type="EMBL" id="ACKX01000108">
    <property type="protein sequence ID" value="EEJ51627.1"/>
    <property type="molecule type" value="Genomic_DNA"/>
</dbReference>
<name>C2KX69_9FIRM</name>
<evidence type="ECO:0000256" key="2">
    <source>
        <dbReference type="ARBA" id="ARBA00001947"/>
    </source>
</evidence>
<gene>
    <name evidence="11" type="ORF">HMPREF6123_1088</name>
</gene>
<comment type="cofactor">
    <cofactor evidence="2">
        <name>Zn(2+)</name>
        <dbReference type="ChEBI" id="CHEBI:29105"/>
    </cofactor>
</comment>
<dbReference type="Proteomes" id="UP000004121">
    <property type="component" value="Unassembled WGS sequence"/>
</dbReference>
<evidence type="ECO:0000313" key="12">
    <source>
        <dbReference type="Proteomes" id="UP000004121"/>
    </source>
</evidence>
<dbReference type="InterPro" id="IPR000086">
    <property type="entry name" value="NUDIX_hydrolase_dom"/>
</dbReference>
<keyword evidence="6" id="KW-0378">Hydrolase</keyword>
<dbReference type="OrthoDB" id="9787476at2"/>
<comment type="similarity">
    <text evidence="3">Belongs to the Nudix hydrolase family. NudC subfamily.</text>
</comment>
<dbReference type="Gene3D" id="3.90.79.20">
    <property type="match status" value="1"/>
</dbReference>
<protein>
    <recommendedName>
        <fullName evidence="4">NAD(+) diphosphatase</fullName>
        <ecNumber evidence="4">3.6.1.22</ecNumber>
    </recommendedName>
</protein>
<feature type="domain" description="Nudix hydrolase" evidence="10">
    <location>
        <begin position="194"/>
        <end position="331"/>
    </location>
</feature>
<evidence type="ECO:0000313" key="11">
    <source>
        <dbReference type="EMBL" id="EEJ51627.1"/>
    </source>
</evidence>
<evidence type="ECO:0000259" key="10">
    <source>
        <dbReference type="PROSITE" id="PS51462"/>
    </source>
</evidence>
<proteinExistence type="inferred from homology"/>
<dbReference type="PANTHER" id="PTHR42904:SF6">
    <property type="entry name" value="NAD-CAPPED RNA HYDROLASE NUDT12"/>
    <property type="match status" value="1"/>
</dbReference>
<keyword evidence="7" id="KW-0460">Magnesium</keyword>